<dbReference type="InterPro" id="IPR000182">
    <property type="entry name" value="GNAT_dom"/>
</dbReference>
<accession>A0A2Z5Y4X0</accession>
<keyword evidence="2" id="KW-0614">Plasmid</keyword>
<dbReference type="GO" id="GO:0008999">
    <property type="term" value="F:protein-N-terminal-alanine acetyltransferase activity"/>
    <property type="evidence" value="ECO:0007669"/>
    <property type="project" value="TreeGrafter"/>
</dbReference>
<dbReference type="PANTHER" id="PTHR43792">
    <property type="entry name" value="GNAT FAMILY, PUTATIVE (AFU_ORTHOLOGUE AFUA_3G00765)-RELATED-RELATED"/>
    <property type="match status" value="1"/>
</dbReference>
<reference evidence="2 3" key="1">
    <citation type="submission" date="2018-01" db="EMBL/GenBank/DDBJ databases">
        <title>Whole genome sequence of Melissococcus plutonius DAT561.</title>
        <authorList>
            <person name="Okumura K."/>
            <person name="Takamatsu D."/>
            <person name="Okura M."/>
        </authorList>
    </citation>
    <scope>NUCLEOTIDE SEQUENCE [LARGE SCALE GENOMIC DNA]</scope>
    <source>
        <strain evidence="2 3">DAT561</strain>
        <plasmid evidence="3">pmp1 dat561 dna</plasmid>
    </source>
</reference>
<dbReference type="EMBL" id="AP018493">
    <property type="protein sequence ID" value="BBC61828.1"/>
    <property type="molecule type" value="Genomic_DNA"/>
</dbReference>
<proteinExistence type="predicted"/>
<protein>
    <submittedName>
        <fullName evidence="2">Acetyltransferase, GNAT family</fullName>
    </submittedName>
</protein>
<sequence length="161" mass="18731">MFDNWGSDSKVTKFLTWKPYKNIDSVNHYLSLVTNNYCSEDYFHWGIEIKDTHTLIGTISVVNYHKRIQTMEIGYAIGRRWWNQGYTSEALSEVVNYLFAETTIQRIEAFHDTNNPNSGLVLNKCQFVFEGILRKRGKNNCGIVDECIYSILRQESTKTAI</sequence>
<dbReference type="InterPro" id="IPR051531">
    <property type="entry name" value="N-acetyltransferase"/>
</dbReference>
<evidence type="ECO:0000313" key="3">
    <source>
        <dbReference type="Proteomes" id="UP000269226"/>
    </source>
</evidence>
<evidence type="ECO:0000313" key="2">
    <source>
        <dbReference type="EMBL" id="BBC61828.1"/>
    </source>
</evidence>
<dbReference type="Pfam" id="PF13302">
    <property type="entry name" value="Acetyltransf_3"/>
    <property type="match status" value="1"/>
</dbReference>
<geneLocation type="plasmid" evidence="3">
    <name>pmp1 dat561 dna</name>
</geneLocation>
<dbReference type="InterPro" id="IPR016181">
    <property type="entry name" value="Acyl_CoA_acyltransferase"/>
</dbReference>
<keyword evidence="2" id="KW-0808">Transferase</keyword>
<evidence type="ECO:0000259" key="1">
    <source>
        <dbReference type="Pfam" id="PF13302"/>
    </source>
</evidence>
<name>A0A2Z5Y4X0_9ENTE</name>
<organism evidence="2 3">
    <name type="scientific">Melissococcus plutonius</name>
    <dbReference type="NCBI Taxonomy" id="33970"/>
    <lineage>
        <taxon>Bacteria</taxon>
        <taxon>Bacillati</taxon>
        <taxon>Bacillota</taxon>
        <taxon>Bacilli</taxon>
        <taxon>Lactobacillales</taxon>
        <taxon>Enterococcaceae</taxon>
        <taxon>Melissococcus</taxon>
    </lineage>
</organism>
<dbReference type="GO" id="GO:0005737">
    <property type="term" value="C:cytoplasm"/>
    <property type="evidence" value="ECO:0007669"/>
    <property type="project" value="TreeGrafter"/>
</dbReference>
<feature type="domain" description="N-acetyltransferase" evidence="1">
    <location>
        <begin position="4"/>
        <end position="127"/>
    </location>
</feature>
<dbReference type="AlphaFoldDB" id="A0A2Z5Y4X0"/>
<dbReference type="PANTHER" id="PTHR43792:SF9">
    <property type="entry name" value="RIBOSOMAL-PROTEIN-ALANINE ACETYLTRANSFERASE"/>
    <property type="match status" value="1"/>
</dbReference>
<dbReference type="SUPFAM" id="SSF55729">
    <property type="entry name" value="Acyl-CoA N-acyltransferases (Nat)"/>
    <property type="match status" value="1"/>
</dbReference>
<gene>
    <name evidence="2" type="ORF">DAT561_p1127</name>
</gene>
<dbReference type="Gene3D" id="3.40.630.30">
    <property type="match status" value="1"/>
</dbReference>
<dbReference type="Proteomes" id="UP000269226">
    <property type="component" value="Plasmid pMP1"/>
</dbReference>